<dbReference type="InterPro" id="IPR027434">
    <property type="entry name" value="Homing_endonucl"/>
</dbReference>
<organism evidence="3">
    <name type="scientific">Rhodotorula mucilaginosa</name>
    <name type="common">Yeast</name>
    <name type="synonym">Rhodotorula rubra</name>
    <dbReference type="NCBI Taxonomy" id="5537"/>
    <lineage>
        <taxon>Eukaryota</taxon>
        <taxon>Fungi</taxon>
        <taxon>Dikarya</taxon>
        <taxon>Basidiomycota</taxon>
        <taxon>Pucciniomycotina</taxon>
        <taxon>Microbotryomycetes</taxon>
        <taxon>Sporidiobolales</taxon>
        <taxon>Sporidiobolaceae</taxon>
        <taxon>Rhodotorula</taxon>
    </lineage>
</organism>
<dbReference type="InterPro" id="IPR004860">
    <property type="entry name" value="LAGLIDADG_dom"/>
</dbReference>
<dbReference type="RefSeq" id="YP_009443028.1">
    <property type="nucleotide sequence ID" value="NC_036340.1"/>
</dbReference>
<geneLocation type="mitochondrion" evidence="3"/>
<evidence type="ECO:0000313" key="3">
    <source>
        <dbReference type="EMBL" id="ATR80227.1"/>
    </source>
</evidence>
<accession>A0A2D2LYV0</accession>
<protein>
    <submittedName>
        <fullName evidence="3">Putative LAGLIDADG endonuclease</fullName>
    </submittedName>
</protein>
<dbReference type="Pfam" id="PF03161">
    <property type="entry name" value="LAGLIDADG_2"/>
    <property type="match status" value="1"/>
</dbReference>
<sequence length="171" mass="19876">MKGPHNWHFPRSTVLKLSSTDLVFLQWLMDLFTPYLEWNPIRNASLKGASSSLAAVSLDSFYLYILRMHWQHEGLHLLPIHFEEYFDWITLAFWAMRNGQWTNNYFVIGVSRLNASERQRLIDVLQSKLGLSSKLIMGGKKLAISDPQRVVDNISPHFHGSQLHRLSKISR</sequence>
<dbReference type="AlphaFoldDB" id="A0A2D2LYV0"/>
<keyword evidence="3" id="KW-0540">Nuclease</keyword>
<dbReference type="GO" id="GO:0004519">
    <property type="term" value="F:endonuclease activity"/>
    <property type="evidence" value="ECO:0007669"/>
    <property type="project" value="UniProtKB-KW"/>
</dbReference>
<evidence type="ECO:0000259" key="2">
    <source>
        <dbReference type="Pfam" id="PF03161"/>
    </source>
</evidence>
<keyword evidence="3" id="KW-0255">Endonuclease</keyword>
<keyword evidence="3" id="KW-0496">Mitochondrion</keyword>
<reference evidence="3" key="1">
    <citation type="journal article" date="2017" name="PeerJ">
        <title>Whole genome sequencing of Rhodotorula mucilaginosa isolated from the chewing stick (Distemonanthus benthamianus): insights into Rhodotorula phylogeny, mitogenome dynamics and carotenoid biosynthesis.</title>
        <authorList>
            <person name="Gan H.M."/>
            <person name="Thomas B.N."/>
            <person name="Cavanaugh N.T."/>
            <person name="Morales G.H."/>
            <person name="Mayers A.N."/>
            <person name="Savka M.A."/>
            <person name="Hudson A.O."/>
        </authorList>
    </citation>
    <scope>NUCLEOTIDE SEQUENCE</scope>
    <source>
        <strain evidence="3">RIT389</strain>
    </source>
</reference>
<feature type="domain" description="Homing endonuclease LAGLIDADG" evidence="2">
    <location>
        <begin position="18"/>
        <end position="141"/>
    </location>
</feature>
<dbReference type="EMBL" id="MF694646">
    <property type="protein sequence ID" value="ATR80227.1"/>
    <property type="molecule type" value="Genomic_DNA"/>
</dbReference>
<comment type="function">
    <text evidence="1">Mitochondrial DNA endonuclease involved in intron homing.</text>
</comment>
<dbReference type="GeneID" id="35092704"/>
<dbReference type="SUPFAM" id="SSF55608">
    <property type="entry name" value="Homing endonucleases"/>
    <property type="match status" value="1"/>
</dbReference>
<proteinExistence type="predicted"/>
<gene>
    <name evidence="3" type="primary">orf171</name>
</gene>
<keyword evidence="3" id="KW-0378">Hydrolase</keyword>
<evidence type="ECO:0000256" key="1">
    <source>
        <dbReference type="ARBA" id="ARBA00002670"/>
    </source>
</evidence>
<dbReference type="Gene3D" id="3.10.28.10">
    <property type="entry name" value="Homing endonucleases"/>
    <property type="match status" value="1"/>
</dbReference>
<name>A0A2D2LYV0_RHOMI</name>